<evidence type="ECO:0000259" key="2">
    <source>
        <dbReference type="Pfam" id="PF20152"/>
    </source>
</evidence>
<comment type="caution">
    <text evidence="3">The sequence shown here is derived from an EMBL/GenBank/DDBJ whole genome shotgun (WGS) entry which is preliminary data.</text>
</comment>
<dbReference type="PANTHER" id="PTHR40465:SF1">
    <property type="entry name" value="DUF6534 DOMAIN-CONTAINING PROTEIN"/>
    <property type="match status" value="1"/>
</dbReference>
<feature type="transmembrane region" description="Helical" evidence="1">
    <location>
        <begin position="123"/>
        <end position="140"/>
    </location>
</feature>
<evidence type="ECO:0000256" key="1">
    <source>
        <dbReference type="SAM" id="Phobius"/>
    </source>
</evidence>
<feature type="domain" description="DUF6534" evidence="2">
    <location>
        <begin position="158"/>
        <end position="243"/>
    </location>
</feature>
<sequence length="318" mass="35050">MSSDPMSMGDMSQFTGPILLGHLFNWALYGILCVQCYLYYISFPKDRRLPKSLVWITLLLETLQLILSTRDAWMNLASGWGNMQALDNVGWQWFSLPILIVLPASANLSMLGGFGLSVARSGFRAAATYVAAITAIHLRYSLIRDTTYRPIIIWFVTSAACDLLIAVSTFYFLKRKKAHFKPTETTITRIIRVTVETGLICAACAILELAMFLAFANNTFYMPLCLSLSKLYSNSLLAVLNSRLRIVGSRDETLAVYDSTLSPCPPPPEAAATPPAAHRATVTVKTEKRTSQDIVLVCQESTASDSSTGLNLKAQDLV</sequence>
<reference evidence="3" key="1">
    <citation type="submission" date="2022-07" db="EMBL/GenBank/DDBJ databases">
        <title>Genome Sequence of Physisporinus lineatus.</title>
        <authorList>
            <person name="Buettner E."/>
        </authorList>
    </citation>
    <scope>NUCLEOTIDE SEQUENCE</scope>
    <source>
        <strain evidence="3">VT162</strain>
    </source>
</reference>
<evidence type="ECO:0000313" key="3">
    <source>
        <dbReference type="EMBL" id="KAJ3479639.1"/>
    </source>
</evidence>
<dbReference type="Proteomes" id="UP001212997">
    <property type="component" value="Unassembled WGS sequence"/>
</dbReference>
<keyword evidence="1" id="KW-1133">Transmembrane helix</keyword>
<dbReference type="EMBL" id="JANAWD010000426">
    <property type="protein sequence ID" value="KAJ3479639.1"/>
    <property type="molecule type" value="Genomic_DNA"/>
</dbReference>
<feature type="transmembrane region" description="Helical" evidence="1">
    <location>
        <begin position="53"/>
        <end position="73"/>
    </location>
</feature>
<evidence type="ECO:0000313" key="4">
    <source>
        <dbReference type="Proteomes" id="UP001212997"/>
    </source>
</evidence>
<protein>
    <recommendedName>
        <fullName evidence="2">DUF6534 domain-containing protein</fullName>
    </recommendedName>
</protein>
<name>A0AAD5YAR7_9APHY</name>
<keyword evidence="1" id="KW-0472">Membrane</keyword>
<feature type="transmembrane region" description="Helical" evidence="1">
    <location>
        <begin position="193"/>
        <end position="214"/>
    </location>
</feature>
<feature type="transmembrane region" description="Helical" evidence="1">
    <location>
        <begin position="152"/>
        <end position="173"/>
    </location>
</feature>
<gene>
    <name evidence="3" type="ORF">NLI96_g8912</name>
</gene>
<feature type="transmembrane region" description="Helical" evidence="1">
    <location>
        <begin position="20"/>
        <end position="41"/>
    </location>
</feature>
<dbReference type="Pfam" id="PF20152">
    <property type="entry name" value="DUF6534"/>
    <property type="match status" value="1"/>
</dbReference>
<feature type="transmembrane region" description="Helical" evidence="1">
    <location>
        <begin position="93"/>
        <end position="116"/>
    </location>
</feature>
<keyword evidence="4" id="KW-1185">Reference proteome</keyword>
<dbReference type="InterPro" id="IPR045339">
    <property type="entry name" value="DUF6534"/>
</dbReference>
<dbReference type="AlphaFoldDB" id="A0AAD5YAR7"/>
<accession>A0AAD5YAR7</accession>
<keyword evidence="1" id="KW-0812">Transmembrane</keyword>
<dbReference type="PANTHER" id="PTHR40465">
    <property type="entry name" value="CHROMOSOME 1, WHOLE GENOME SHOTGUN SEQUENCE"/>
    <property type="match status" value="1"/>
</dbReference>
<organism evidence="3 4">
    <name type="scientific">Meripilus lineatus</name>
    <dbReference type="NCBI Taxonomy" id="2056292"/>
    <lineage>
        <taxon>Eukaryota</taxon>
        <taxon>Fungi</taxon>
        <taxon>Dikarya</taxon>
        <taxon>Basidiomycota</taxon>
        <taxon>Agaricomycotina</taxon>
        <taxon>Agaricomycetes</taxon>
        <taxon>Polyporales</taxon>
        <taxon>Meripilaceae</taxon>
        <taxon>Meripilus</taxon>
    </lineage>
</organism>
<proteinExistence type="predicted"/>